<feature type="compositionally biased region" description="Polar residues" evidence="1">
    <location>
        <begin position="216"/>
        <end position="233"/>
    </location>
</feature>
<feature type="region of interest" description="Disordered" evidence="1">
    <location>
        <begin position="175"/>
        <end position="353"/>
    </location>
</feature>
<protein>
    <submittedName>
        <fullName evidence="2">Uncharacterized protein</fullName>
    </submittedName>
</protein>
<comment type="caution">
    <text evidence="2">The sequence shown here is derived from an EMBL/GenBank/DDBJ whole genome shotgun (WGS) entry which is preliminary data.</text>
</comment>
<evidence type="ECO:0000256" key="1">
    <source>
        <dbReference type="SAM" id="MobiDB-lite"/>
    </source>
</evidence>
<evidence type="ECO:0000313" key="3">
    <source>
        <dbReference type="Proteomes" id="UP001224890"/>
    </source>
</evidence>
<feature type="region of interest" description="Disordered" evidence="1">
    <location>
        <begin position="96"/>
        <end position="139"/>
    </location>
</feature>
<dbReference type="Proteomes" id="UP001224890">
    <property type="component" value="Unassembled WGS sequence"/>
</dbReference>
<name>A0AAJ0A6Q8_9PEZI</name>
<dbReference type="AlphaFoldDB" id="A0AAJ0A6Q8"/>
<sequence length="353" mass="38291">MYSEFWLLDDHLSNDSGNEENHVIITVDKGVMVARALTVRLNVSGGSRLLQSLTILDYTHGVASTLKIGQTGNLDSFIQFVCGVVFGWKDSEKGEPMARAGSTDDAGLFDNEANVRGNSDTEGDTQADALDDGGDPWQYENTFPPELCSSPGRDEQLDDVWNYTSRRVTECHNIEQTPLEHRVPSSSTDAYPKVSQIREGEENEKERKVERPYELPSTSSESPANHGSSSQPRCLSPRPTDVTSTNTASPPPSTASQSVTSPHPSQAISDYTTRSSSELSGAQAEDKSCSSTKLGSPTGPGLSEEPAGDTQRGGLAAGTGSTRKRSFFHESYEEDVDEGHKRRKRRISSVDLG</sequence>
<accession>A0AAJ0A6Q8</accession>
<reference evidence="2" key="1">
    <citation type="submission" date="2021-06" db="EMBL/GenBank/DDBJ databases">
        <title>Comparative genomics, transcriptomics and evolutionary studies reveal genomic signatures of adaptation to plant cell wall in hemibiotrophic fungi.</title>
        <authorList>
            <consortium name="DOE Joint Genome Institute"/>
            <person name="Baroncelli R."/>
            <person name="Diaz J.F."/>
            <person name="Benocci T."/>
            <person name="Peng M."/>
            <person name="Battaglia E."/>
            <person name="Haridas S."/>
            <person name="Andreopoulos W."/>
            <person name="Labutti K."/>
            <person name="Pangilinan J."/>
            <person name="Floch G.L."/>
            <person name="Makela M.R."/>
            <person name="Henrissat B."/>
            <person name="Grigoriev I.V."/>
            <person name="Crouch J.A."/>
            <person name="De Vries R.P."/>
            <person name="Sukno S.A."/>
            <person name="Thon M.R."/>
        </authorList>
    </citation>
    <scope>NUCLEOTIDE SEQUENCE</scope>
    <source>
        <strain evidence="2">CBS 193.32</strain>
    </source>
</reference>
<feature type="compositionally biased region" description="Low complexity" evidence="1">
    <location>
        <begin position="242"/>
        <end position="262"/>
    </location>
</feature>
<proteinExistence type="predicted"/>
<dbReference type="RefSeq" id="XP_060422272.1">
    <property type="nucleotide sequence ID" value="XM_060573147.1"/>
</dbReference>
<gene>
    <name evidence="2" type="ORF">BDP55DRAFT_638680</name>
</gene>
<dbReference type="EMBL" id="JAHMHR010000091">
    <property type="protein sequence ID" value="KAK1657508.1"/>
    <property type="molecule type" value="Genomic_DNA"/>
</dbReference>
<evidence type="ECO:0000313" key="2">
    <source>
        <dbReference type="EMBL" id="KAK1657508.1"/>
    </source>
</evidence>
<organism evidence="2 3">
    <name type="scientific">Colletotrichum godetiae</name>
    <dbReference type="NCBI Taxonomy" id="1209918"/>
    <lineage>
        <taxon>Eukaryota</taxon>
        <taxon>Fungi</taxon>
        <taxon>Dikarya</taxon>
        <taxon>Ascomycota</taxon>
        <taxon>Pezizomycotina</taxon>
        <taxon>Sordariomycetes</taxon>
        <taxon>Hypocreomycetidae</taxon>
        <taxon>Glomerellales</taxon>
        <taxon>Glomerellaceae</taxon>
        <taxon>Colletotrichum</taxon>
        <taxon>Colletotrichum acutatum species complex</taxon>
    </lineage>
</organism>
<dbReference type="GeneID" id="85457673"/>
<feature type="compositionally biased region" description="Polar residues" evidence="1">
    <location>
        <begin position="263"/>
        <end position="280"/>
    </location>
</feature>
<feature type="compositionally biased region" description="Basic and acidic residues" evidence="1">
    <location>
        <begin position="196"/>
        <end position="213"/>
    </location>
</feature>
<keyword evidence="3" id="KW-1185">Reference proteome</keyword>
<feature type="compositionally biased region" description="Acidic residues" evidence="1">
    <location>
        <begin position="121"/>
        <end position="134"/>
    </location>
</feature>